<evidence type="ECO:0000256" key="6">
    <source>
        <dbReference type="HAMAP-Rule" id="MF_02207"/>
    </source>
</evidence>
<accession>A0ABS2GFB6</accession>
<evidence type="ECO:0000313" key="7">
    <source>
        <dbReference type="EMBL" id="MBM6912197.1"/>
    </source>
</evidence>
<keyword evidence="4 6" id="KW-0133">Cell shape</keyword>
<dbReference type="RefSeq" id="WP_028254771.1">
    <property type="nucleotide sequence ID" value="NZ_CALXQD010000002.1"/>
</dbReference>
<evidence type="ECO:0000256" key="4">
    <source>
        <dbReference type="ARBA" id="ARBA00022960"/>
    </source>
</evidence>
<comment type="function">
    <text evidence="6">Forms membrane-associated dynamic filaments that are essential for cell shape determination. Acts by regulating cell wall synthesis and cell elongation, and thus cell shape. A feedback loop between cell geometry and MreB localization may maintain elongated cell shape by targeting cell wall growth to regions of negative cell wall curvature.</text>
</comment>
<comment type="subunit">
    <text evidence="6">Forms polymers.</text>
</comment>
<dbReference type="SUPFAM" id="SSF53067">
    <property type="entry name" value="Actin-like ATPase domain"/>
    <property type="match status" value="2"/>
</dbReference>
<feature type="binding site" evidence="6">
    <location>
        <begin position="160"/>
        <end position="162"/>
    </location>
    <ligand>
        <name>ATP</name>
        <dbReference type="ChEBI" id="CHEBI:30616"/>
    </ligand>
</feature>
<proteinExistence type="inferred from homology"/>
<dbReference type="InterPro" id="IPR004753">
    <property type="entry name" value="MreB"/>
</dbReference>
<organism evidence="7 8">
    <name type="scientific">Veillonella magna</name>
    <dbReference type="NCBI Taxonomy" id="464322"/>
    <lineage>
        <taxon>Bacteria</taxon>
        <taxon>Bacillati</taxon>
        <taxon>Bacillota</taxon>
        <taxon>Negativicutes</taxon>
        <taxon>Veillonellales</taxon>
        <taxon>Veillonellaceae</taxon>
        <taxon>Veillonella</taxon>
    </lineage>
</organism>
<evidence type="ECO:0000256" key="5">
    <source>
        <dbReference type="ARBA" id="ARBA00023458"/>
    </source>
</evidence>
<comment type="caution">
    <text evidence="6">Lacks conserved residue(s) required for the propagation of feature annotation.</text>
</comment>
<evidence type="ECO:0000256" key="3">
    <source>
        <dbReference type="ARBA" id="ARBA00022840"/>
    </source>
</evidence>
<name>A0ABS2GFB6_9FIRM</name>
<evidence type="ECO:0000256" key="2">
    <source>
        <dbReference type="ARBA" id="ARBA00022741"/>
    </source>
</evidence>
<dbReference type="PANTHER" id="PTHR42749">
    <property type="entry name" value="CELL SHAPE-DETERMINING PROTEIN MREB"/>
    <property type="match status" value="1"/>
</dbReference>
<sequence>MIRLFSSLERDLGIDMGSVNTHVYVQGRGVVLSEPSVVATDTKQEFIVAVGADAERLLLRTPDMLEELRPLKDGFIVDYRVMLTMLRHFMHKASRLVSRARVIMAVPCGITDVEKRAMTDAIIQAGAREAYLIETPVASALGCKLPVFEAQGNMVVDIGGGTTDIGVLSLGGKVVASSARIGGNDLNEAILQYIKECFAVMVAEETIEAIKLELGTAKMPEEEAELTFTGRDMSNGLTKRIMVRKTEVYQVLQDPLKRMADEVKRVMEVTPPELLADIMEHGVLLTGAVADMDGLADYFSHELGVPVWVPQQPGFTVAVGLGKASQEFERMDRFIIASKNRKGRA</sequence>
<dbReference type="PRINTS" id="PR01652">
    <property type="entry name" value="SHAPEPROTEIN"/>
</dbReference>
<comment type="similarity">
    <text evidence="5 6">Belongs to the FtsA/MreB family.</text>
</comment>
<protein>
    <recommendedName>
        <fullName evidence="6">Cell shape-determining protein MreB</fullName>
    </recommendedName>
</protein>
<dbReference type="Gene3D" id="3.30.420.40">
    <property type="match status" value="3"/>
</dbReference>
<keyword evidence="1 6" id="KW-0963">Cytoplasm</keyword>
<evidence type="ECO:0000256" key="1">
    <source>
        <dbReference type="ARBA" id="ARBA00022490"/>
    </source>
</evidence>
<gene>
    <name evidence="6" type="primary">mreB</name>
    <name evidence="7" type="ORF">H6A01_02470</name>
</gene>
<dbReference type="EMBL" id="JACJLA010000003">
    <property type="protein sequence ID" value="MBM6912197.1"/>
    <property type="molecule type" value="Genomic_DNA"/>
</dbReference>
<dbReference type="InterPro" id="IPR056546">
    <property type="entry name" value="MreB_MamK-like"/>
</dbReference>
<dbReference type="NCBIfam" id="NF010539">
    <property type="entry name" value="PRK13927.1"/>
    <property type="match status" value="1"/>
</dbReference>
<dbReference type="Pfam" id="PF06723">
    <property type="entry name" value="MreB_Mbl"/>
    <property type="match status" value="1"/>
</dbReference>
<comment type="caution">
    <text evidence="7">The sequence shown here is derived from an EMBL/GenBank/DDBJ whole genome shotgun (WGS) entry which is preliminary data.</text>
</comment>
<keyword evidence="2 6" id="KW-0547">Nucleotide-binding</keyword>
<dbReference type="PANTHER" id="PTHR42749:SF1">
    <property type="entry name" value="CELL SHAPE-DETERMINING PROTEIN MREB"/>
    <property type="match status" value="1"/>
</dbReference>
<dbReference type="HAMAP" id="MF_02207">
    <property type="entry name" value="MreB"/>
    <property type="match status" value="1"/>
</dbReference>
<feature type="binding site" evidence="6">
    <location>
        <begin position="208"/>
        <end position="211"/>
    </location>
    <ligand>
        <name>ATP</name>
        <dbReference type="ChEBI" id="CHEBI:30616"/>
    </ligand>
</feature>
<evidence type="ECO:0000313" key="8">
    <source>
        <dbReference type="Proteomes" id="UP000707138"/>
    </source>
</evidence>
<keyword evidence="8" id="KW-1185">Reference proteome</keyword>
<reference evidence="7 8" key="1">
    <citation type="journal article" date="2021" name="Sci. Rep.">
        <title>The distribution of antibiotic resistance genes in chicken gut microbiota commensals.</title>
        <authorList>
            <person name="Juricova H."/>
            <person name="Matiasovicova J."/>
            <person name="Kubasova T."/>
            <person name="Cejkova D."/>
            <person name="Rychlik I."/>
        </authorList>
    </citation>
    <scope>NUCLEOTIDE SEQUENCE [LARGE SCALE GENOMIC DNA]</scope>
    <source>
        <strain evidence="7 8">An537</strain>
    </source>
</reference>
<keyword evidence="3 6" id="KW-0067">ATP-binding</keyword>
<dbReference type="Proteomes" id="UP000707138">
    <property type="component" value="Unassembled WGS sequence"/>
</dbReference>
<dbReference type="InterPro" id="IPR043129">
    <property type="entry name" value="ATPase_NBD"/>
</dbReference>
<comment type="subcellular location">
    <subcellularLocation>
        <location evidence="6">Cytoplasm</location>
    </subcellularLocation>
    <text evidence="6">Membrane-associated.</text>
</comment>
<dbReference type="CDD" id="cd10225">
    <property type="entry name" value="ASKHA_NBD_MreB-like"/>
    <property type="match status" value="1"/>
</dbReference>